<feature type="domain" description="Nephrocystin 3-like N-terminal" evidence="3">
    <location>
        <begin position="29"/>
        <end position="189"/>
    </location>
</feature>
<dbReference type="HOGENOM" id="CLU_000288_34_23_1"/>
<dbReference type="Pfam" id="PF24883">
    <property type="entry name" value="NPHP3_N"/>
    <property type="match status" value="1"/>
</dbReference>
<dbReference type="PANTHER" id="PTHR10039">
    <property type="entry name" value="AMELOGENIN"/>
    <property type="match status" value="1"/>
</dbReference>
<protein>
    <submittedName>
        <fullName evidence="4">Uncharacterized protein</fullName>
    </submittedName>
</protein>
<evidence type="ECO:0000313" key="4">
    <source>
        <dbReference type="EMBL" id="KIM27885.1"/>
    </source>
</evidence>
<dbReference type="InterPro" id="IPR027417">
    <property type="entry name" value="P-loop_NTPase"/>
</dbReference>
<dbReference type="Gene3D" id="3.40.50.300">
    <property type="entry name" value="P-loop containing nucleotide triphosphate hydrolases"/>
    <property type="match status" value="1"/>
</dbReference>
<proteinExistence type="predicted"/>
<gene>
    <name evidence="4" type="ORF">M408DRAFT_310306</name>
</gene>
<name>A0A0C3ATI9_SERVB</name>
<dbReference type="OrthoDB" id="7464126at2759"/>
<dbReference type="AlphaFoldDB" id="A0A0C3ATI9"/>
<evidence type="ECO:0000259" key="2">
    <source>
        <dbReference type="Pfam" id="PF22939"/>
    </source>
</evidence>
<accession>A0A0C3ATI9</accession>
<dbReference type="SUPFAM" id="SSF52540">
    <property type="entry name" value="P-loop containing nucleoside triphosphate hydrolases"/>
    <property type="match status" value="1"/>
</dbReference>
<dbReference type="EMBL" id="KN824296">
    <property type="protein sequence ID" value="KIM27885.1"/>
    <property type="molecule type" value="Genomic_DNA"/>
</dbReference>
<dbReference type="Proteomes" id="UP000054097">
    <property type="component" value="Unassembled WGS sequence"/>
</dbReference>
<dbReference type="STRING" id="933852.A0A0C3ATI9"/>
<evidence type="ECO:0000259" key="3">
    <source>
        <dbReference type="Pfam" id="PF24883"/>
    </source>
</evidence>
<reference evidence="5" key="2">
    <citation type="submission" date="2015-01" db="EMBL/GenBank/DDBJ databases">
        <title>Evolutionary Origins and Diversification of the Mycorrhizal Mutualists.</title>
        <authorList>
            <consortium name="DOE Joint Genome Institute"/>
            <consortium name="Mycorrhizal Genomics Consortium"/>
            <person name="Kohler A."/>
            <person name="Kuo A."/>
            <person name="Nagy L.G."/>
            <person name="Floudas D."/>
            <person name="Copeland A."/>
            <person name="Barry K.W."/>
            <person name="Cichocki N."/>
            <person name="Veneault-Fourrey C."/>
            <person name="LaButti K."/>
            <person name="Lindquist E.A."/>
            <person name="Lipzen A."/>
            <person name="Lundell T."/>
            <person name="Morin E."/>
            <person name="Murat C."/>
            <person name="Riley R."/>
            <person name="Ohm R."/>
            <person name="Sun H."/>
            <person name="Tunlid A."/>
            <person name="Henrissat B."/>
            <person name="Grigoriev I.V."/>
            <person name="Hibbett D.S."/>
            <person name="Martin F."/>
        </authorList>
    </citation>
    <scope>NUCLEOTIDE SEQUENCE [LARGE SCALE GENOMIC DNA]</scope>
    <source>
        <strain evidence="5">MAFF 305830</strain>
    </source>
</reference>
<dbReference type="InterPro" id="IPR056884">
    <property type="entry name" value="NPHP3-like_N"/>
</dbReference>
<evidence type="ECO:0000313" key="5">
    <source>
        <dbReference type="Proteomes" id="UP000054097"/>
    </source>
</evidence>
<dbReference type="InterPro" id="IPR054471">
    <property type="entry name" value="GPIID_WHD"/>
</dbReference>
<feature type="non-terminal residue" evidence="4">
    <location>
        <position position="373"/>
    </location>
</feature>
<keyword evidence="1" id="KW-0677">Repeat</keyword>
<dbReference type="Pfam" id="PF22939">
    <property type="entry name" value="WHD_GPIID"/>
    <property type="match status" value="1"/>
</dbReference>
<reference evidence="4 5" key="1">
    <citation type="submission" date="2014-04" db="EMBL/GenBank/DDBJ databases">
        <authorList>
            <consortium name="DOE Joint Genome Institute"/>
            <person name="Kuo A."/>
            <person name="Zuccaro A."/>
            <person name="Kohler A."/>
            <person name="Nagy L.G."/>
            <person name="Floudas D."/>
            <person name="Copeland A."/>
            <person name="Barry K.W."/>
            <person name="Cichocki N."/>
            <person name="Veneault-Fourrey C."/>
            <person name="LaButti K."/>
            <person name="Lindquist E.A."/>
            <person name="Lipzen A."/>
            <person name="Lundell T."/>
            <person name="Morin E."/>
            <person name="Murat C."/>
            <person name="Sun H."/>
            <person name="Tunlid A."/>
            <person name="Henrissat B."/>
            <person name="Grigoriev I.V."/>
            <person name="Hibbett D.S."/>
            <person name="Martin F."/>
            <person name="Nordberg H.P."/>
            <person name="Cantor M.N."/>
            <person name="Hua S.X."/>
        </authorList>
    </citation>
    <scope>NUCLEOTIDE SEQUENCE [LARGE SCALE GENOMIC DNA]</scope>
    <source>
        <strain evidence="4 5">MAFF 305830</strain>
    </source>
</reference>
<sequence>EERQKILDWVSPINFFARQDEIFSKRQADTGTWLLENDDFKKWKSGEEKMLWCSGIPGAGKTVLAATVMHHLRKEFIRDVGLAIVYCNYKDQEIQTPVNLLSGILRQLYDRISLSENIKSLYRQHIERKTRPTISEISELLSAEMKRFSKIFVIVDALDECPEKDHCRGFFFNQLQAFQPTTHLMITSRPEIAPTVEFRRLEIVASKADLDRYIDGRIFISSRLKDLLHEEEDRRRIKEAVTENTDGMFLLAQIHMTSLATAISRKELLETLSNLTKDLGTAYEKTLERIDNQEPPERTLAWRVLGWISHALRPLSMRELQEALAIEQGSTSIEEDALVNANIITSVCAGLIILDGNTQIVRLVHYTAQQYLE</sequence>
<organism evidence="4 5">
    <name type="scientific">Serendipita vermifera MAFF 305830</name>
    <dbReference type="NCBI Taxonomy" id="933852"/>
    <lineage>
        <taxon>Eukaryota</taxon>
        <taxon>Fungi</taxon>
        <taxon>Dikarya</taxon>
        <taxon>Basidiomycota</taxon>
        <taxon>Agaricomycotina</taxon>
        <taxon>Agaricomycetes</taxon>
        <taxon>Sebacinales</taxon>
        <taxon>Serendipitaceae</taxon>
        <taxon>Serendipita</taxon>
    </lineage>
</organism>
<keyword evidence="5" id="KW-1185">Reference proteome</keyword>
<feature type="non-terminal residue" evidence="4">
    <location>
        <position position="1"/>
    </location>
</feature>
<evidence type="ECO:0000256" key="1">
    <source>
        <dbReference type="ARBA" id="ARBA00022737"/>
    </source>
</evidence>
<dbReference type="PANTHER" id="PTHR10039:SF15">
    <property type="entry name" value="NACHT DOMAIN-CONTAINING PROTEIN"/>
    <property type="match status" value="1"/>
</dbReference>
<feature type="domain" description="GPI inositol-deacylase winged helix" evidence="2">
    <location>
        <begin position="298"/>
        <end position="372"/>
    </location>
</feature>